<gene>
    <name evidence="9" type="ordered locus">Hhal_0122</name>
</gene>
<dbReference type="RefSeq" id="WP_011812939.1">
    <property type="nucleotide sequence ID" value="NC_008789.1"/>
</dbReference>
<dbReference type="InterPro" id="IPR038763">
    <property type="entry name" value="DHH_sf"/>
</dbReference>
<keyword evidence="5 9" id="KW-0269">Exonuclease</keyword>
<dbReference type="HOGENOM" id="CLU_009736_5_1_6"/>
<dbReference type="InterPro" id="IPR041122">
    <property type="entry name" value="RecJ_OB"/>
</dbReference>
<evidence type="ECO:0000313" key="9">
    <source>
        <dbReference type="EMBL" id="ABM60916.1"/>
    </source>
</evidence>
<feature type="domain" description="DDH" evidence="6">
    <location>
        <begin position="73"/>
        <end position="236"/>
    </location>
</feature>
<dbReference type="InterPro" id="IPR003156">
    <property type="entry name" value="DHHA1_dom"/>
</dbReference>
<proteinExistence type="inferred from homology"/>
<evidence type="ECO:0000256" key="5">
    <source>
        <dbReference type="ARBA" id="ARBA00022839"/>
    </source>
</evidence>
<feature type="domain" description="DHHA1" evidence="7">
    <location>
        <begin position="358"/>
        <end position="450"/>
    </location>
</feature>
<dbReference type="SUPFAM" id="SSF64182">
    <property type="entry name" value="DHH phosphoesterases"/>
    <property type="match status" value="1"/>
</dbReference>
<dbReference type="Pfam" id="PF17768">
    <property type="entry name" value="RecJ_OB"/>
    <property type="match status" value="1"/>
</dbReference>
<keyword evidence="10" id="KW-1185">Reference proteome</keyword>
<reference evidence="9 10" key="2">
    <citation type="journal article" date="2013" name="Stand. Genomic Sci.">
        <title>Complete genome sequence of Halorhodospira halophila SL1.</title>
        <authorList>
            <person name="Challacombe J.F."/>
            <person name="Majid S."/>
            <person name="Deole R."/>
            <person name="Brettin T.S."/>
            <person name="Bruce D."/>
            <person name="Delano S.F."/>
            <person name="Detter J.C."/>
            <person name="Gleasner C.D."/>
            <person name="Han C.S."/>
            <person name="Misra M."/>
            <person name="Reitenga K.G."/>
            <person name="Mikhailova N."/>
            <person name="Woyke T."/>
            <person name="Pitluck S."/>
            <person name="Nolan M."/>
            <person name="Land M.L."/>
            <person name="Saunders E."/>
            <person name="Tapia R."/>
            <person name="Lapidus A."/>
            <person name="Ivanova N."/>
            <person name="Hoff W.D."/>
        </authorList>
    </citation>
    <scope>NUCLEOTIDE SEQUENCE [LARGE SCALE GENOMIC DNA]</scope>
    <source>
        <strain evidence="10">DSM 244 / SL1</strain>
    </source>
</reference>
<dbReference type="Gene3D" id="3.90.1640.30">
    <property type="match status" value="1"/>
</dbReference>
<dbReference type="GO" id="GO:0008409">
    <property type="term" value="F:5'-3' exonuclease activity"/>
    <property type="evidence" value="ECO:0007669"/>
    <property type="project" value="InterPro"/>
</dbReference>
<evidence type="ECO:0000256" key="2">
    <source>
        <dbReference type="ARBA" id="ARBA00019841"/>
    </source>
</evidence>
<dbReference type="eggNOG" id="COG0608">
    <property type="taxonomic scope" value="Bacteria"/>
</dbReference>
<dbReference type="AlphaFoldDB" id="A1WTA4"/>
<dbReference type="Proteomes" id="UP000000647">
    <property type="component" value="Chromosome"/>
</dbReference>
<dbReference type="InterPro" id="IPR051673">
    <property type="entry name" value="SSDNA_exonuclease_RecJ"/>
</dbReference>
<reference evidence="10" key="1">
    <citation type="submission" date="2006-12" db="EMBL/GenBank/DDBJ databases">
        <title>Complete sequence of Halorhodospira halophila SL1.</title>
        <authorList>
            <consortium name="US DOE Joint Genome Institute"/>
            <person name="Copeland A."/>
            <person name="Lucas S."/>
            <person name="Lapidus A."/>
            <person name="Barry K."/>
            <person name="Detter J.C."/>
            <person name="Glavina del Rio T."/>
            <person name="Hammon N."/>
            <person name="Israni S."/>
            <person name="Dalin E."/>
            <person name="Tice H."/>
            <person name="Pitluck S."/>
            <person name="Saunders E."/>
            <person name="Brettin T."/>
            <person name="Bruce D."/>
            <person name="Han C."/>
            <person name="Tapia R."/>
            <person name="Schmutz J."/>
            <person name="Larimer F."/>
            <person name="Land M."/>
            <person name="Hauser L."/>
            <person name="Kyrpides N."/>
            <person name="Mikhailova N."/>
            <person name="Hoff W."/>
            <person name="Richardson P."/>
        </authorList>
    </citation>
    <scope>NUCLEOTIDE SEQUENCE [LARGE SCALE GENOMIC DNA]</scope>
    <source>
        <strain evidence="10">DSM 244 / SL1</strain>
    </source>
</reference>
<dbReference type="GO" id="GO:0006310">
    <property type="term" value="P:DNA recombination"/>
    <property type="evidence" value="ECO:0007669"/>
    <property type="project" value="InterPro"/>
</dbReference>
<dbReference type="Gene3D" id="3.10.310.30">
    <property type="match status" value="1"/>
</dbReference>
<dbReference type="STRING" id="349124.Hhal_0122"/>
<dbReference type="PANTHER" id="PTHR30255">
    <property type="entry name" value="SINGLE-STRANDED-DNA-SPECIFIC EXONUCLEASE RECJ"/>
    <property type="match status" value="1"/>
</dbReference>
<accession>A1WTA4</accession>
<evidence type="ECO:0000256" key="3">
    <source>
        <dbReference type="ARBA" id="ARBA00022722"/>
    </source>
</evidence>
<dbReference type="PANTHER" id="PTHR30255:SF2">
    <property type="entry name" value="SINGLE-STRANDED-DNA-SPECIFIC EXONUCLEASE RECJ"/>
    <property type="match status" value="1"/>
</dbReference>
<keyword evidence="4 9" id="KW-0378">Hydrolase</keyword>
<evidence type="ECO:0000259" key="7">
    <source>
        <dbReference type="Pfam" id="PF02272"/>
    </source>
</evidence>
<evidence type="ECO:0000256" key="1">
    <source>
        <dbReference type="ARBA" id="ARBA00005915"/>
    </source>
</evidence>
<keyword evidence="3" id="KW-0540">Nuclease</keyword>
<organism evidence="9 10">
    <name type="scientific">Halorhodospira halophila (strain DSM 244 / SL1)</name>
    <name type="common">Ectothiorhodospira halophila (strain DSM 244 / SL1)</name>
    <dbReference type="NCBI Taxonomy" id="349124"/>
    <lineage>
        <taxon>Bacteria</taxon>
        <taxon>Pseudomonadati</taxon>
        <taxon>Pseudomonadota</taxon>
        <taxon>Gammaproteobacteria</taxon>
        <taxon>Chromatiales</taxon>
        <taxon>Ectothiorhodospiraceae</taxon>
        <taxon>Halorhodospira</taxon>
    </lineage>
</organism>
<dbReference type="Pfam" id="PF01368">
    <property type="entry name" value="DHH"/>
    <property type="match status" value="1"/>
</dbReference>
<dbReference type="GO" id="GO:0003676">
    <property type="term" value="F:nucleic acid binding"/>
    <property type="evidence" value="ECO:0007669"/>
    <property type="project" value="InterPro"/>
</dbReference>
<evidence type="ECO:0000259" key="8">
    <source>
        <dbReference type="Pfam" id="PF17768"/>
    </source>
</evidence>
<dbReference type="KEGG" id="hha:Hhal_0122"/>
<dbReference type="InterPro" id="IPR004610">
    <property type="entry name" value="RecJ"/>
</dbReference>
<comment type="similarity">
    <text evidence="1">Belongs to the RecJ family.</text>
</comment>
<feature type="domain" description="RecJ OB" evidence="8">
    <location>
        <begin position="468"/>
        <end position="572"/>
    </location>
</feature>
<evidence type="ECO:0000313" key="10">
    <source>
        <dbReference type="Proteomes" id="UP000000647"/>
    </source>
</evidence>
<dbReference type="NCBIfam" id="TIGR00644">
    <property type="entry name" value="recJ"/>
    <property type="match status" value="1"/>
</dbReference>
<evidence type="ECO:0000259" key="6">
    <source>
        <dbReference type="Pfam" id="PF01368"/>
    </source>
</evidence>
<dbReference type="InterPro" id="IPR001667">
    <property type="entry name" value="DDH_dom"/>
</dbReference>
<dbReference type="Pfam" id="PF02272">
    <property type="entry name" value="DHHA1"/>
    <property type="match status" value="1"/>
</dbReference>
<name>A1WTA4_HALHL</name>
<protein>
    <recommendedName>
        <fullName evidence="2">Single-stranded-DNA-specific exonuclease RecJ</fullName>
    </recommendedName>
</protein>
<dbReference type="OrthoDB" id="9809852at2"/>
<dbReference type="GO" id="GO:0006281">
    <property type="term" value="P:DNA repair"/>
    <property type="evidence" value="ECO:0007669"/>
    <property type="project" value="InterPro"/>
</dbReference>
<sequence>MPEHIRRRPAGAALPEDAVEGLHPVLRRVYERRGLRDSGELDLSLRRLQPPSGLADLDRAVRALIPALRAGQRIVVVGDYDADGATATALMVLALRRLAKAAGGDPAAIESFVPDRFSLGYGLSGAVVERLRPMEPDWLVTVDNGVTSVEGVAAARQAGMGVVVTDHHAPGESLPAAEAVVDPLREDDHFPTTALAGVGVAFYLALALRRGLEADGGLREETASLLELLDLVAVGTVADLVPLDHNNRILVEQGLRRIRAGVVRPGIVALLEVAGREPTEVTAADLAFAVGPRLNAAGRMDDMTAGVDCLLEEDPQRARERAAGLDGLNRQRREVEAQMTEEALASLEAQAEDVGLGVCVAARGWHQGVTGILASRLKERYHRPAVAFAPADGGRLRGSARSVPGLHMRDLLARIHARSPSLIECFGGHAMAAGLTIESGQLDAFRRAFAGALDDALGGELPKLRLETDGALAPEELNLETAWALRYGGPWGQGFPEPCFDGVFRIERAKELRGGHLRLELSNGDGTGPVFPAIAFGGVERGWDRLQGAVHAIYRPEVNRFRGSVELQLRIDYLTAAG</sequence>
<dbReference type="EMBL" id="CP000544">
    <property type="protein sequence ID" value="ABM60916.1"/>
    <property type="molecule type" value="Genomic_DNA"/>
</dbReference>
<evidence type="ECO:0000256" key="4">
    <source>
        <dbReference type="ARBA" id="ARBA00022801"/>
    </source>
</evidence>